<dbReference type="WBParaSite" id="MhA1_Contig775.frz3.gene7">
    <property type="protein sequence ID" value="MhA1_Contig775.frz3.gene7"/>
    <property type="gene ID" value="MhA1_Contig775.frz3.gene7"/>
</dbReference>
<reference evidence="2" key="1">
    <citation type="submission" date="2016-11" db="UniProtKB">
        <authorList>
            <consortium name="WormBaseParasite"/>
        </authorList>
    </citation>
    <scope>IDENTIFICATION</scope>
</reference>
<proteinExistence type="predicted"/>
<name>A0A1I8BZI6_MELHA</name>
<evidence type="ECO:0000313" key="2">
    <source>
        <dbReference type="WBParaSite" id="MhA1_Contig775.frz3.gene7"/>
    </source>
</evidence>
<keyword evidence="1" id="KW-1185">Reference proteome</keyword>
<dbReference type="AlphaFoldDB" id="A0A1I8BZI6"/>
<protein>
    <submittedName>
        <fullName evidence="2">Peptidase A1 domain-containing protein</fullName>
    </submittedName>
</protein>
<organism evidence="1 2">
    <name type="scientific">Meloidogyne hapla</name>
    <name type="common">Root-knot nematode worm</name>
    <dbReference type="NCBI Taxonomy" id="6305"/>
    <lineage>
        <taxon>Eukaryota</taxon>
        <taxon>Metazoa</taxon>
        <taxon>Ecdysozoa</taxon>
        <taxon>Nematoda</taxon>
        <taxon>Chromadorea</taxon>
        <taxon>Rhabditida</taxon>
        <taxon>Tylenchina</taxon>
        <taxon>Tylenchomorpha</taxon>
        <taxon>Tylenchoidea</taxon>
        <taxon>Meloidogynidae</taxon>
        <taxon>Meloidogyninae</taxon>
        <taxon>Meloidogyne</taxon>
    </lineage>
</organism>
<evidence type="ECO:0000313" key="1">
    <source>
        <dbReference type="Proteomes" id="UP000095281"/>
    </source>
</evidence>
<sequence>MDNNTPYTAINNGLIVTSSYRCHNWSSDCVCFCSPNSEIFIPNYPIMKADEIKQQKHIYGQAGYNLVTGNCGQDTEVLKSPDLPKQVAAKNDRRRISGGINGAFAAIIASDDEPFRFLERTIREAKLNTNKSFEYSNTIWGTSGDKSDSILKYIIPIDLLARLHWINWEAMGLVAPAVE</sequence>
<dbReference type="Proteomes" id="UP000095281">
    <property type="component" value="Unplaced"/>
</dbReference>
<accession>A0A1I8BZI6</accession>